<dbReference type="SUPFAM" id="SSF54427">
    <property type="entry name" value="NTF2-like"/>
    <property type="match status" value="1"/>
</dbReference>
<evidence type="ECO:0000256" key="2">
    <source>
        <dbReference type="ARBA" id="ARBA00004752"/>
    </source>
</evidence>
<dbReference type="SUPFAM" id="SSF56601">
    <property type="entry name" value="beta-lactamase/transpeptidase-like"/>
    <property type="match status" value="1"/>
</dbReference>
<reference evidence="11 12" key="1">
    <citation type="submission" date="2024-09" db="EMBL/GenBank/DDBJ databases">
        <authorList>
            <person name="Sun Q."/>
            <person name="Mori K."/>
        </authorList>
    </citation>
    <scope>NUCLEOTIDE SEQUENCE [LARGE SCALE GENOMIC DNA]</scope>
    <source>
        <strain evidence="11 12">CCM 7228</strain>
    </source>
</reference>
<comment type="subcellular location">
    <subcellularLocation>
        <location evidence="1">Membrane</location>
    </subcellularLocation>
</comment>
<keyword evidence="7" id="KW-0732">Signal</keyword>
<dbReference type="Gene3D" id="3.10.450.100">
    <property type="entry name" value="NTF2-like, domain 1"/>
    <property type="match status" value="1"/>
</dbReference>
<accession>A0ABV6GIL4</accession>
<dbReference type="InterPro" id="IPR001460">
    <property type="entry name" value="PCN-bd_Tpept"/>
</dbReference>
<dbReference type="Gene3D" id="3.40.710.10">
    <property type="entry name" value="DD-peptidase/beta-lactamase superfamily"/>
    <property type="match status" value="1"/>
</dbReference>
<feature type="domain" description="NTF2-like N-terminal transpeptidase" evidence="10">
    <location>
        <begin position="25"/>
        <end position="147"/>
    </location>
</feature>
<organism evidence="11 12">
    <name type="scientific">Metabacillus herbersteinensis</name>
    <dbReference type="NCBI Taxonomy" id="283816"/>
    <lineage>
        <taxon>Bacteria</taxon>
        <taxon>Bacillati</taxon>
        <taxon>Bacillota</taxon>
        <taxon>Bacilli</taxon>
        <taxon>Bacillales</taxon>
        <taxon>Bacillaceae</taxon>
        <taxon>Metabacillus</taxon>
    </lineage>
</organism>
<feature type="signal peptide" evidence="7">
    <location>
        <begin position="1"/>
        <end position="21"/>
    </location>
</feature>
<evidence type="ECO:0000313" key="12">
    <source>
        <dbReference type="Proteomes" id="UP001589854"/>
    </source>
</evidence>
<dbReference type="PANTHER" id="PTHR30627:SF25">
    <property type="entry name" value="PENICILLIN-BINDING PROTEIN 3"/>
    <property type="match status" value="1"/>
</dbReference>
<keyword evidence="5" id="KW-0472">Membrane</keyword>
<dbReference type="InterPro" id="IPR005311">
    <property type="entry name" value="PBP_dimer"/>
</dbReference>
<dbReference type="InterPro" id="IPR012338">
    <property type="entry name" value="Beta-lactam/transpept-like"/>
</dbReference>
<name>A0ABV6GIL4_9BACI</name>
<comment type="catalytic activity">
    <reaction evidence="6">
        <text>Preferential cleavage: (Ac)2-L-Lys-D-Ala-|-D-Ala. Also transpeptidation of peptidyl-alanyl moieties that are N-acyl substituents of D-alanine.</text>
        <dbReference type="EC" id="3.4.16.4"/>
    </reaction>
</comment>
<evidence type="ECO:0000313" key="11">
    <source>
        <dbReference type="EMBL" id="MFC0273530.1"/>
    </source>
</evidence>
<dbReference type="PANTHER" id="PTHR30627">
    <property type="entry name" value="PEPTIDOGLYCAN D,D-TRANSPEPTIDASE"/>
    <property type="match status" value="1"/>
</dbReference>
<dbReference type="SUPFAM" id="SSF56519">
    <property type="entry name" value="Penicillin binding protein dimerisation domain"/>
    <property type="match status" value="1"/>
</dbReference>
<evidence type="ECO:0000256" key="7">
    <source>
        <dbReference type="SAM" id="SignalP"/>
    </source>
</evidence>
<evidence type="ECO:0000259" key="8">
    <source>
        <dbReference type="Pfam" id="PF00905"/>
    </source>
</evidence>
<evidence type="ECO:0000259" key="10">
    <source>
        <dbReference type="Pfam" id="PF05223"/>
    </source>
</evidence>
<dbReference type="Gene3D" id="3.30.1390.30">
    <property type="entry name" value="Penicillin-binding protein 2a, domain 3"/>
    <property type="match status" value="1"/>
</dbReference>
<feature type="domain" description="Penicillin-binding protein transpeptidase" evidence="8">
    <location>
        <begin position="352"/>
        <end position="660"/>
    </location>
</feature>
<dbReference type="InterPro" id="IPR032710">
    <property type="entry name" value="NTF2-like_dom_sf"/>
</dbReference>
<dbReference type="Pfam" id="PF05223">
    <property type="entry name" value="MecA_N"/>
    <property type="match status" value="1"/>
</dbReference>
<dbReference type="Pfam" id="PF00905">
    <property type="entry name" value="Transpeptidase"/>
    <property type="match status" value="1"/>
</dbReference>
<comment type="caution">
    <text evidence="11">The sequence shown here is derived from an EMBL/GenBank/DDBJ whole genome shotgun (WGS) entry which is preliminary data.</text>
</comment>
<keyword evidence="12" id="KW-1185">Reference proteome</keyword>
<evidence type="ECO:0000256" key="5">
    <source>
        <dbReference type="ARBA" id="ARBA00023136"/>
    </source>
</evidence>
<sequence length="668" mass="74029">MKKLFTTVLLLTLLVIISACNKGPTAEERFSEYIALWNDEKFSEMYDRLSATTKESVSKDEFVERYEVIYEAISASELKVTYEKAEEEVEPDDNGQVKLPFSLSMESVAGPISFDQEVTLIEEETEEDKNWNVNWTPAMIFPQLKEGEDVRVTSGQPVRGQIFDRNEQGLAVNGTVNEIGVDPGKLGENEADTIQKLAQLLQLEVEEIESKLNQSWVKDGVFVPIKKISPDNRELLEKLIALPGVQKQNSQSRYYPLGEAGAHLIGYTGSITAEQLEELKDKGYSSSSKIGKAGLEQVYEDRLKGEVGFKIFIEQSQEVIAEKAPVDGENVTLTIDLNTQKTIYEQLKGDAGTAVALHPKTGETLAMVSSPAYDPNEFVFGMSGTKYDELANNPLQPLRARFNKTFSPGSAIKPLTAAIGLKTETITPADVKTIKGKTWKKDSSWGNYFVTRVSSDVEQVNLHDALIYSDNIYFAQLALDIGKEKFTEGMQQFGFGEEIDYVFPTEKSTIANEDLSSEQLLADSGFGQGQVQMSPLHLAATYTTFLNEGSMLKPYLEKKDNVEPINWHAVVPSVTASTILDDLKQVVENPNGTANDPKLPGIALAGKTGTAELKQTKEEDGKENGWFVAVNTDDPSLLIAMMVEDVKDRRGSHYVVPKVKTSFEQLMQ</sequence>
<evidence type="ECO:0000259" key="9">
    <source>
        <dbReference type="Pfam" id="PF03717"/>
    </source>
</evidence>
<evidence type="ECO:0000256" key="6">
    <source>
        <dbReference type="ARBA" id="ARBA00034000"/>
    </source>
</evidence>
<gene>
    <name evidence="11" type="ORF">ACFFIX_19240</name>
</gene>
<dbReference type="EC" id="3.4.16.4" evidence="4"/>
<evidence type="ECO:0000256" key="3">
    <source>
        <dbReference type="ARBA" id="ARBA00007171"/>
    </source>
</evidence>
<proteinExistence type="inferred from homology"/>
<dbReference type="InterPro" id="IPR036138">
    <property type="entry name" value="PBP_dimer_sf"/>
</dbReference>
<dbReference type="InterPro" id="IPR050515">
    <property type="entry name" value="Beta-lactam/transpept"/>
</dbReference>
<comment type="pathway">
    <text evidence="2">Cell wall biogenesis; peptidoglycan biosynthesis.</text>
</comment>
<feature type="chain" id="PRO_5046948602" description="serine-type D-Ala-D-Ala carboxypeptidase" evidence="7">
    <location>
        <begin position="22"/>
        <end position="668"/>
    </location>
</feature>
<dbReference type="EMBL" id="JBHLVO010000021">
    <property type="protein sequence ID" value="MFC0273530.1"/>
    <property type="molecule type" value="Genomic_DNA"/>
</dbReference>
<evidence type="ECO:0000256" key="4">
    <source>
        <dbReference type="ARBA" id="ARBA00012448"/>
    </source>
</evidence>
<dbReference type="InterPro" id="IPR007887">
    <property type="entry name" value="MecA_N"/>
</dbReference>
<dbReference type="Gene3D" id="3.90.1310.10">
    <property type="entry name" value="Penicillin-binding protein 2a (Domain 2)"/>
    <property type="match status" value="1"/>
</dbReference>
<feature type="domain" description="Penicillin-binding protein dimerisation" evidence="9">
    <location>
        <begin position="156"/>
        <end position="317"/>
    </location>
</feature>
<dbReference type="RefSeq" id="WP_378936911.1">
    <property type="nucleotide sequence ID" value="NZ_JBHLVO010000021.1"/>
</dbReference>
<comment type="similarity">
    <text evidence="3">Belongs to the transpeptidase family.</text>
</comment>
<dbReference type="PROSITE" id="PS51257">
    <property type="entry name" value="PROKAR_LIPOPROTEIN"/>
    <property type="match status" value="1"/>
</dbReference>
<protein>
    <recommendedName>
        <fullName evidence="4">serine-type D-Ala-D-Ala carboxypeptidase</fullName>
        <ecNumber evidence="4">3.4.16.4</ecNumber>
    </recommendedName>
</protein>
<evidence type="ECO:0000256" key="1">
    <source>
        <dbReference type="ARBA" id="ARBA00004370"/>
    </source>
</evidence>
<dbReference type="Pfam" id="PF03717">
    <property type="entry name" value="PBP_dimer"/>
    <property type="match status" value="1"/>
</dbReference>
<dbReference type="Proteomes" id="UP001589854">
    <property type="component" value="Unassembled WGS sequence"/>
</dbReference>